<dbReference type="Proteomes" id="UP000256405">
    <property type="component" value="Unassembled WGS sequence"/>
</dbReference>
<protein>
    <submittedName>
        <fullName evidence="1">Uncharacterized protein</fullName>
    </submittedName>
</protein>
<dbReference type="AlphaFoldDB" id="A0A3E0D477"/>
<sequence>MCGWLKLNKKKCAVGKIKNTEALAKRVGLVFVRLKYGLYVGHLSKWFVFVLLFKF</sequence>
<evidence type="ECO:0000313" key="2">
    <source>
        <dbReference type="Proteomes" id="UP000256405"/>
    </source>
</evidence>
<keyword evidence="2" id="KW-1185">Reference proteome</keyword>
<organism evidence="1 2">
    <name type="scientific">Algoriphagus antarcticus</name>
    <dbReference type="NCBI Taxonomy" id="238540"/>
    <lineage>
        <taxon>Bacteria</taxon>
        <taxon>Pseudomonadati</taxon>
        <taxon>Bacteroidota</taxon>
        <taxon>Cytophagia</taxon>
        <taxon>Cytophagales</taxon>
        <taxon>Cyclobacteriaceae</taxon>
        <taxon>Algoriphagus</taxon>
    </lineage>
</organism>
<evidence type="ECO:0000313" key="1">
    <source>
        <dbReference type="EMBL" id="REG77470.1"/>
    </source>
</evidence>
<accession>A0A3E0D477</accession>
<dbReference type="EMBL" id="QUNF01000046">
    <property type="protein sequence ID" value="REG77470.1"/>
    <property type="molecule type" value="Genomic_DNA"/>
</dbReference>
<reference evidence="1 2" key="1">
    <citation type="submission" date="2018-08" db="EMBL/GenBank/DDBJ databases">
        <title>Genomic Encyclopedia of Archaeal and Bacterial Type Strains, Phase II (KMG-II): from individual species to whole genera.</title>
        <authorList>
            <person name="Goeker M."/>
        </authorList>
    </citation>
    <scope>NUCLEOTIDE SEQUENCE [LARGE SCALE GENOMIC DNA]</scope>
    <source>
        <strain evidence="1 2">DSM 15986</strain>
    </source>
</reference>
<proteinExistence type="predicted"/>
<gene>
    <name evidence="1" type="ORF">C8N25_14616</name>
</gene>
<comment type="caution">
    <text evidence="1">The sequence shown here is derived from an EMBL/GenBank/DDBJ whole genome shotgun (WGS) entry which is preliminary data.</text>
</comment>
<name>A0A3E0D477_9BACT</name>